<dbReference type="GO" id="GO:0008270">
    <property type="term" value="F:zinc ion binding"/>
    <property type="evidence" value="ECO:0007669"/>
    <property type="project" value="UniProtKB-KW"/>
</dbReference>
<feature type="compositionally biased region" description="Basic and acidic residues" evidence="2">
    <location>
        <begin position="95"/>
        <end position="121"/>
    </location>
</feature>
<dbReference type="AlphaFoldDB" id="A0A5N7CEP9"/>
<dbReference type="InterPro" id="IPR036875">
    <property type="entry name" value="Znf_CCHC_sf"/>
</dbReference>
<keyword evidence="1" id="KW-0863">Zinc-finger</keyword>
<feature type="compositionally biased region" description="Basic residues" evidence="2">
    <location>
        <begin position="60"/>
        <end position="70"/>
    </location>
</feature>
<dbReference type="OrthoDB" id="4483748at2759"/>
<sequence>MVREAREYRRCHVCWERGHIAVDCPVRQALLHLANMASELNDRIRRTVPVRVYRVEPSRRRYRPPRRRHGRDVPERNLDRRHVGRHNVRPRRAPVNREPDREDCRHYRRDSHDPHCATPPVEERDNMRLTLTGQAQLQTSVAHDRDNHGVRFDTSITAPSSFTGTVFSPDTKTESDPGDLNEHLADSALDYVQTNQFVDVQTTDSDTLAASTENGNPSEALDNLRSLRFNLSGDMGIIGESEAIIDEYCSPMPKSNVLATLGV</sequence>
<protein>
    <recommendedName>
        <fullName evidence="3">CCHC-type domain-containing protein</fullName>
    </recommendedName>
</protein>
<reference evidence="4" key="1">
    <citation type="submission" date="2019-04" db="EMBL/GenBank/DDBJ databases">
        <title>Friends and foes A comparative genomics studyof 23 Aspergillus species from section Flavi.</title>
        <authorList>
            <consortium name="DOE Joint Genome Institute"/>
            <person name="Kjaerbolling I."/>
            <person name="Vesth T."/>
            <person name="Frisvad J.C."/>
            <person name="Nybo J.L."/>
            <person name="Theobald S."/>
            <person name="Kildgaard S."/>
            <person name="Isbrandt T."/>
            <person name="Kuo A."/>
            <person name="Sato A."/>
            <person name="Lyhne E.K."/>
            <person name="Kogle M.E."/>
            <person name="Wiebenga A."/>
            <person name="Kun R.S."/>
            <person name="Lubbers R.J."/>
            <person name="Makela M.R."/>
            <person name="Barry K."/>
            <person name="Chovatia M."/>
            <person name="Clum A."/>
            <person name="Daum C."/>
            <person name="Haridas S."/>
            <person name="He G."/>
            <person name="LaButti K."/>
            <person name="Lipzen A."/>
            <person name="Mondo S."/>
            <person name="Riley R."/>
            <person name="Salamov A."/>
            <person name="Simmons B.A."/>
            <person name="Magnuson J.K."/>
            <person name="Henrissat B."/>
            <person name="Mortensen U.H."/>
            <person name="Larsen T.O."/>
            <person name="Devries R.P."/>
            <person name="Grigoriev I.V."/>
            <person name="Machida M."/>
            <person name="Baker S.E."/>
            <person name="Andersen M.R."/>
        </authorList>
    </citation>
    <scope>NUCLEOTIDE SEQUENCE [LARGE SCALE GENOMIC DNA]</scope>
    <source>
        <strain evidence="4">IBT 14317</strain>
    </source>
</reference>
<proteinExistence type="predicted"/>
<feature type="domain" description="CCHC-type" evidence="3">
    <location>
        <begin position="9"/>
        <end position="25"/>
    </location>
</feature>
<accession>A0A5N7CEP9</accession>
<gene>
    <name evidence="4" type="ORF">BDV23DRAFT_181659</name>
</gene>
<dbReference type="Proteomes" id="UP000326877">
    <property type="component" value="Unassembled WGS sequence"/>
</dbReference>
<evidence type="ECO:0000256" key="1">
    <source>
        <dbReference type="PROSITE-ProRule" id="PRU00047"/>
    </source>
</evidence>
<dbReference type="SUPFAM" id="SSF57756">
    <property type="entry name" value="Retrovirus zinc finger-like domains"/>
    <property type="match status" value="1"/>
</dbReference>
<dbReference type="EMBL" id="ML735238">
    <property type="protein sequence ID" value="KAE8392258.1"/>
    <property type="molecule type" value="Genomic_DNA"/>
</dbReference>
<keyword evidence="1" id="KW-0862">Zinc</keyword>
<organism evidence="4">
    <name type="scientific">Petromyces alliaceus</name>
    <name type="common">Aspergillus alliaceus</name>
    <dbReference type="NCBI Taxonomy" id="209559"/>
    <lineage>
        <taxon>Eukaryota</taxon>
        <taxon>Fungi</taxon>
        <taxon>Dikarya</taxon>
        <taxon>Ascomycota</taxon>
        <taxon>Pezizomycotina</taxon>
        <taxon>Eurotiomycetes</taxon>
        <taxon>Eurotiomycetidae</taxon>
        <taxon>Eurotiales</taxon>
        <taxon>Aspergillaceae</taxon>
        <taxon>Aspergillus</taxon>
        <taxon>Aspergillus subgen. Circumdati</taxon>
    </lineage>
</organism>
<dbReference type="GO" id="GO:0003676">
    <property type="term" value="F:nucleic acid binding"/>
    <property type="evidence" value="ECO:0007669"/>
    <property type="project" value="InterPro"/>
</dbReference>
<evidence type="ECO:0000313" key="4">
    <source>
        <dbReference type="EMBL" id="KAE8392258.1"/>
    </source>
</evidence>
<feature type="compositionally biased region" description="Basic and acidic residues" evidence="2">
    <location>
        <begin position="71"/>
        <end position="81"/>
    </location>
</feature>
<feature type="compositionally biased region" description="Basic residues" evidence="2">
    <location>
        <begin position="82"/>
        <end position="94"/>
    </location>
</feature>
<keyword evidence="1" id="KW-0479">Metal-binding</keyword>
<feature type="region of interest" description="Disordered" evidence="2">
    <location>
        <begin position="59"/>
        <end position="121"/>
    </location>
</feature>
<name>A0A5N7CEP9_PETAA</name>
<dbReference type="InterPro" id="IPR001878">
    <property type="entry name" value="Znf_CCHC"/>
</dbReference>
<evidence type="ECO:0000259" key="3">
    <source>
        <dbReference type="PROSITE" id="PS50158"/>
    </source>
</evidence>
<dbReference type="PROSITE" id="PS50158">
    <property type="entry name" value="ZF_CCHC"/>
    <property type="match status" value="1"/>
</dbReference>
<evidence type="ECO:0000256" key="2">
    <source>
        <dbReference type="SAM" id="MobiDB-lite"/>
    </source>
</evidence>